<proteinExistence type="predicted"/>
<feature type="transmembrane region" description="Helical" evidence="8">
    <location>
        <begin position="199"/>
        <end position="219"/>
    </location>
</feature>
<dbReference type="Gene3D" id="1.20.1250.20">
    <property type="entry name" value="MFS general substrate transporter like domains"/>
    <property type="match status" value="1"/>
</dbReference>
<keyword evidence="3" id="KW-1003">Cell membrane</keyword>
<feature type="compositionally biased region" description="Basic residues" evidence="7">
    <location>
        <begin position="1"/>
        <end position="30"/>
    </location>
</feature>
<feature type="compositionally biased region" description="Low complexity" evidence="7">
    <location>
        <begin position="33"/>
        <end position="42"/>
    </location>
</feature>
<evidence type="ECO:0000313" key="10">
    <source>
        <dbReference type="Proteomes" id="UP000248764"/>
    </source>
</evidence>
<evidence type="ECO:0000256" key="3">
    <source>
        <dbReference type="ARBA" id="ARBA00022475"/>
    </source>
</evidence>
<gene>
    <name evidence="9" type="ORF">C1I92_12165</name>
</gene>
<protein>
    <recommendedName>
        <fullName evidence="11">Major facilitator superfamily (MFS) profile domain-containing protein</fullName>
    </recommendedName>
</protein>
<keyword evidence="2" id="KW-0813">Transport</keyword>
<comment type="caution">
    <text evidence="9">The sequence shown here is derived from an EMBL/GenBank/DDBJ whole genome shotgun (WGS) entry which is preliminary data.</text>
</comment>
<dbReference type="AlphaFoldDB" id="A0A2W2BSV2"/>
<dbReference type="EMBL" id="POTW01000024">
    <property type="protein sequence ID" value="PZF83524.1"/>
    <property type="molecule type" value="Genomic_DNA"/>
</dbReference>
<feature type="transmembrane region" description="Helical" evidence="8">
    <location>
        <begin position="137"/>
        <end position="161"/>
    </location>
</feature>
<dbReference type="InterPro" id="IPR010290">
    <property type="entry name" value="TM_effector"/>
</dbReference>
<feature type="compositionally biased region" description="Basic residues" evidence="7">
    <location>
        <begin position="71"/>
        <end position="103"/>
    </location>
</feature>
<dbReference type="PANTHER" id="PTHR23513:SF11">
    <property type="entry name" value="STAPHYLOFERRIN A TRANSPORTER"/>
    <property type="match status" value="1"/>
</dbReference>
<accession>A0A2W2BSV2</accession>
<evidence type="ECO:0000256" key="4">
    <source>
        <dbReference type="ARBA" id="ARBA00022692"/>
    </source>
</evidence>
<sequence length="308" mass="32752">MAGLSRRRPARRLRADRRRQRRGRPARRRRTAPDAVGPAGALARRRLPARPARVGPGQRRHDGAPAAAGRRAGRARRRADRRPRCLARAGPRPRRRSRGRHPDRRGAAAHVPGGRRGRAVTVAAPSARGLGPAFARLWGAAVGSNLADGFAATAAPLLAATLTRDPVLISLVGVAQFLPWLLLGLPAGGLVDRFDRRRVAALACGVRAVLAAVVCLLVATDRLAIAVLIAAVFLFGAFETLSDGSLQAMVPAVAGRDRLVRANSRFQATEVVAQNFVAAPLGGCCSRSPRRCRSCRSPPATCWPPCSS</sequence>
<evidence type="ECO:0000256" key="8">
    <source>
        <dbReference type="SAM" id="Phobius"/>
    </source>
</evidence>
<evidence type="ECO:0000256" key="7">
    <source>
        <dbReference type="SAM" id="MobiDB-lite"/>
    </source>
</evidence>
<keyword evidence="4 8" id="KW-0812">Transmembrane</keyword>
<reference evidence="9 10" key="1">
    <citation type="submission" date="2018-01" db="EMBL/GenBank/DDBJ databases">
        <title>Draft genome sequence of Jiangella sp. GTF31.</title>
        <authorList>
            <person name="Sahin N."/>
            <person name="Ay H."/>
            <person name="Saygin H."/>
        </authorList>
    </citation>
    <scope>NUCLEOTIDE SEQUENCE [LARGE SCALE GENOMIC DNA]</scope>
    <source>
        <strain evidence="9 10">GTF31</strain>
    </source>
</reference>
<dbReference type="PANTHER" id="PTHR23513">
    <property type="entry name" value="INTEGRAL MEMBRANE EFFLUX PROTEIN-RELATED"/>
    <property type="match status" value="1"/>
</dbReference>
<feature type="region of interest" description="Disordered" evidence="7">
    <location>
        <begin position="1"/>
        <end position="118"/>
    </location>
</feature>
<comment type="subcellular location">
    <subcellularLocation>
        <location evidence="1">Cell membrane</location>
        <topology evidence="1">Multi-pass membrane protein</topology>
    </subcellularLocation>
</comment>
<dbReference type="SUPFAM" id="SSF103473">
    <property type="entry name" value="MFS general substrate transporter"/>
    <property type="match status" value="1"/>
</dbReference>
<feature type="transmembrane region" description="Helical" evidence="8">
    <location>
        <begin position="225"/>
        <end position="241"/>
    </location>
</feature>
<evidence type="ECO:0000313" key="9">
    <source>
        <dbReference type="EMBL" id="PZF83524.1"/>
    </source>
</evidence>
<evidence type="ECO:0008006" key="11">
    <source>
        <dbReference type="Google" id="ProtNLM"/>
    </source>
</evidence>
<dbReference type="Proteomes" id="UP000248764">
    <property type="component" value="Unassembled WGS sequence"/>
</dbReference>
<organism evidence="9 10">
    <name type="scientific">Jiangella anatolica</name>
    <dbReference type="NCBI Taxonomy" id="2670374"/>
    <lineage>
        <taxon>Bacteria</taxon>
        <taxon>Bacillati</taxon>
        <taxon>Actinomycetota</taxon>
        <taxon>Actinomycetes</taxon>
        <taxon>Jiangellales</taxon>
        <taxon>Jiangellaceae</taxon>
        <taxon>Jiangella</taxon>
    </lineage>
</organism>
<dbReference type="Pfam" id="PF05977">
    <property type="entry name" value="MFS_3"/>
    <property type="match status" value="1"/>
</dbReference>
<keyword evidence="6 8" id="KW-0472">Membrane</keyword>
<keyword evidence="5 8" id="KW-1133">Transmembrane helix</keyword>
<keyword evidence="10" id="KW-1185">Reference proteome</keyword>
<feature type="transmembrane region" description="Helical" evidence="8">
    <location>
        <begin position="167"/>
        <end position="187"/>
    </location>
</feature>
<dbReference type="GO" id="GO:0005886">
    <property type="term" value="C:plasma membrane"/>
    <property type="evidence" value="ECO:0007669"/>
    <property type="project" value="UniProtKB-SubCell"/>
</dbReference>
<evidence type="ECO:0000256" key="1">
    <source>
        <dbReference type="ARBA" id="ARBA00004651"/>
    </source>
</evidence>
<evidence type="ECO:0000256" key="5">
    <source>
        <dbReference type="ARBA" id="ARBA00022989"/>
    </source>
</evidence>
<name>A0A2W2BSV2_9ACTN</name>
<evidence type="ECO:0000256" key="6">
    <source>
        <dbReference type="ARBA" id="ARBA00023136"/>
    </source>
</evidence>
<dbReference type="InterPro" id="IPR036259">
    <property type="entry name" value="MFS_trans_sf"/>
</dbReference>
<evidence type="ECO:0000256" key="2">
    <source>
        <dbReference type="ARBA" id="ARBA00022448"/>
    </source>
</evidence>